<dbReference type="Pfam" id="PF02810">
    <property type="entry name" value="SEC-C"/>
    <property type="match status" value="1"/>
</dbReference>
<accession>A0A4R8CPH0</accession>
<protein>
    <submittedName>
        <fullName evidence="2">SEC-C motif-containing protein</fullName>
    </submittedName>
</protein>
<dbReference type="EMBL" id="SODP01000001">
    <property type="protein sequence ID" value="TDW78060.1"/>
    <property type="molecule type" value="Genomic_DNA"/>
</dbReference>
<comment type="caution">
    <text evidence="2">The sequence shown here is derived from an EMBL/GenBank/DDBJ whole genome shotgun (WGS) entry which is preliminary data.</text>
</comment>
<dbReference type="InterPro" id="IPR004027">
    <property type="entry name" value="SEC_C_motif"/>
</dbReference>
<reference evidence="2 3" key="1">
    <citation type="submission" date="2019-03" db="EMBL/GenBank/DDBJ databases">
        <title>Genomic Encyclopedia of Type Strains, Phase III (KMG-III): the genomes of soil and plant-associated and newly described type strains.</title>
        <authorList>
            <person name="Whitman W."/>
        </authorList>
    </citation>
    <scope>NUCLEOTIDE SEQUENCE [LARGE SCALE GENOMIC DNA]</scope>
    <source>
        <strain evidence="2 3">VKM Ac-2573</strain>
    </source>
</reference>
<dbReference type="InterPro" id="IPR011990">
    <property type="entry name" value="TPR-like_helical_dom_sf"/>
</dbReference>
<feature type="region of interest" description="Disordered" evidence="1">
    <location>
        <begin position="389"/>
        <end position="413"/>
    </location>
</feature>
<dbReference type="OrthoDB" id="3343588at2"/>
<dbReference type="AlphaFoldDB" id="A0A4R8CPH0"/>
<evidence type="ECO:0000313" key="2">
    <source>
        <dbReference type="EMBL" id="TDW78060.1"/>
    </source>
</evidence>
<proteinExistence type="predicted"/>
<dbReference type="RefSeq" id="WP_134103572.1">
    <property type="nucleotide sequence ID" value="NZ_SODP01000001.1"/>
</dbReference>
<dbReference type="Gene3D" id="1.25.40.10">
    <property type="entry name" value="Tetratricopeptide repeat domain"/>
    <property type="match status" value="1"/>
</dbReference>
<feature type="compositionally biased region" description="Basic and acidic residues" evidence="1">
    <location>
        <begin position="401"/>
        <end position="410"/>
    </location>
</feature>
<gene>
    <name evidence="2" type="ORF">EV653_3249</name>
</gene>
<dbReference type="SUPFAM" id="SSF48452">
    <property type="entry name" value="TPR-like"/>
    <property type="match status" value="1"/>
</dbReference>
<organism evidence="2 3">
    <name type="scientific">Kribbella pratensis</name>
    <dbReference type="NCBI Taxonomy" id="2512112"/>
    <lineage>
        <taxon>Bacteria</taxon>
        <taxon>Bacillati</taxon>
        <taxon>Actinomycetota</taxon>
        <taxon>Actinomycetes</taxon>
        <taxon>Propionibacteriales</taxon>
        <taxon>Kribbellaceae</taxon>
        <taxon>Kribbella</taxon>
    </lineage>
</organism>
<name>A0A4R8CPH0_9ACTN</name>
<evidence type="ECO:0000256" key="1">
    <source>
        <dbReference type="SAM" id="MobiDB-lite"/>
    </source>
</evidence>
<dbReference type="Proteomes" id="UP000295146">
    <property type="component" value="Unassembled WGS sequence"/>
</dbReference>
<sequence length="437" mass="50072">MEDPLADELRNHWTDTELGRTFALLIIANEHAAQGRPDRAVAIWQQLISEGGTAGDSARVDYADYLFLANRESEARSHLEAVMTGRRIYASPWRSAAEMLERRGELDDALLWYEIAADNMTAEDVTNTYRVRELVTGRRRVKWRLGLPLDGIDLLGEQGEDEELDREAELHDLLRLPTVSNGRIDVWDRSEFDDAVRWRKYLIGGNADRYCHMVERELRDRKQRVTIATWTYGGLQDCLRNVRNRHDELPDGRRVAWPPARDQPCWCGSGFEYKKCCGGRCLPQSLCPLLRIPVGRVCGMADEEFRVEVVLSDEGHGLTFWDRFRALDLDDDARKRLGSQVTVTRDGNRMLMYTHTLEDAQEAERTAKELVADDHLDATYTITRWNPAEQDWTDPSVPVGPHDEASDEAKNAGMEVPDPRYVVLQAYKPEFLRDLGL</sequence>
<evidence type="ECO:0000313" key="3">
    <source>
        <dbReference type="Proteomes" id="UP000295146"/>
    </source>
</evidence>
<keyword evidence="3" id="KW-1185">Reference proteome</keyword>
<dbReference type="SUPFAM" id="SSF103642">
    <property type="entry name" value="Sec-C motif"/>
    <property type="match status" value="1"/>
</dbReference>
<dbReference type="Gene3D" id="3.10.450.50">
    <property type="match status" value="1"/>
</dbReference>